<feature type="transmembrane region" description="Helical" evidence="1">
    <location>
        <begin position="58"/>
        <end position="80"/>
    </location>
</feature>
<keyword evidence="3" id="KW-1185">Reference proteome</keyword>
<feature type="transmembrane region" description="Helical" evidence="1">
    <location>
        <begin position="204"/>
        <end position="227"/>
    </location>
</feature>
<dbReference type="InterPro" id="IPR037185">
    <property type="entry name" value="EmrE-like"/>
</dbReference>
<dbReference type="EMBL" id="LXQC01000101">
    <property type="protein sequence ID" value="TFE71076.1"/>
    <property type="molecule type" value="Genomic_DNA"/>
</dbReference>
<sequence length="288" mass="31778">MTALLLPLIASIIQPLGFLLIKKGTDKPLQALYAALITNIFFGLFSFPFLVITPKSGWFLPSLAALLSDLGQLLLFLSVIGSDVSVITPVMGTKVLFIALLDWFFASHKFDPKLALSIFFSILGFFLLNKPTSKKILLNSVENNKGLFFAVGCSLLFACSDLIIQKASHEPFLPFLLRLYVLCAVFSLPFLSFFSLFWKQPSFFPIPLISGSLIQGFQGLIVALGILFSANAAQTNILYNLRGIWSVLIVWTLGFLFKTEDSVQQKGVFFNRVVAALSFLISAVFALL</sequence>
<keyword evidence="1" id="KW-1133">Transmembrane helix</keyword>
<reference evidence="2 3" key="1">
    <citation type="submission" date="2016-05" db="EMBL/GenBank/DDBJ databases">
        <title>Diversity and Homogeneity among Thermoacidophilic Verrucomicrobia Methanotrophs Linked with Geographical Origin.</title>
        <authorList>
            <person name="Erikstad H.-A."/>
            <person name="Smestad N.B."/>
            <person name="Ceballos R.M."/>
            <person name="Birkeland N.-K."/>
        </authorList>
    </citation>
    <scope>NUCLEOTIDE SEQUENCE [LARGE SCALE GENOMIC DNA]</scope>
    <source>
        <strain evidence="2 3">Phi</strain>
    </source>
</reference>
<feature type="transmembrane region" description="Helical" evidence="1">
    <location>
        <begin position="31"/>
        <end position="51"/>
    </location>
</feature>
<evidence type="ECO:0000256" key="1">
    <source>
        <dbReference type="SAM" id="Phobius"/>
    </source>
</evidence>
<feature type="transmembrane region" description="Helical" evidence="1">
    <location>
        <begin position="112"/>
        <end position="128"/>
    </location>
</feature>
<evidence type="ECO:0000313" key="3">
    <source>
        <dbReference type="Proteomes" id="UP000297713"/>
    </source>
</evidence>
<dbReference type="AlphaFoldDB" id="A0A4Y8PGC4"/>
<keyword evidence="1" id="KW-0472">Membrane</keyword>
<dbReference type="RefSeq" id="WP_134439442.1">
    <property type="nucleotide sequence ID" value="NZ_CP065957.1"/>
</dbReference>
<evidence type="ECO:0000313" key="2">
    <source>
        <dbReference type="EMBL" id="TFE71076.1"/>
    </source>
</evidence>
<comment type="caution">
    <text evidence="2">The sequence shown here is derived from an EMBL/GenBank/DDBJ whole genome shotgun (WGS) entry which is preliminary data.</text>
</comment>
<keyword evidence="1" id="KW-0812">Transmembrane</keyword>
<dbReference type="Proteomes" id="UP000297713">
    <property type="component" value="Unassembled WGS sequence"/>
</dbReference>
<accession>A0A4Y8PGC4</accession>
<proteinExistence type="predicted"/>
<feature type="transmembrane region" description="Helical" evidence="1">
    <location>
        <begin position="269"/>
        <end position="287"/>
    </location>
</feature>
<gene>
    <name evidence="2" type="ORF">A7Q10_05525</name>
</gene>
<protein>
    <recommendedName>
        <fullName evidence="4">EamA domain-containing protein</fullName>
    </recommendedName>
</protein>
<feature type="transmembrane region" description="Helical" evidence="1">
    <location>
        <begin position="86"/>
        <end position="105"/>
    </location>
</feature>
<evidence type="ECO:0008006" key="4">
    <source>
        <dbReference type="Google" id="ProtNLM"/>
    </source>
</evidence>
<feature type="transmembrane region" description="Helical" evidence="1">
    <location>
        <begin position="239"/>
        <end position="257"/>
    </location>
</feature>
<feature type="transmembrane region" description="Helical" evidence="1">
    <location>
        <begin position="176"/>
        <end position="198"/>
    </location>
</feature>
<name>A0A4Y8PGC4_9BACT</name>
<dbReference type="SUPFAM" id="SSF103481">
    <property type="entry name" value="Multidrug resistance efflux transporter EmrE"/>
    <property type="match status" value="1"/>
</dbReference>
<dbReference type="OrthoDB" id="187159at2"/>
<feature type="transmembrane region" description="Helical" evidence="1">
    <location>
        <begin position="148"/>
        <end position="164"/>
    </location>
</feature>
<organism evidence="2 3">
    <name type="scientific">Methylacidiphilum caldifontis</name>
    <dbReference type="NCBI Taxonomy" id="2795386"/>
    <lineage>
        <taxon>Bacteria</taxon>
        <taxon>Pseudomonadati</taxon>
        <taxon>Verrucomicrobiota</taxon>
        <taxon>Methylacidiphilae</taxon>
        <taxon>Methylacidiphilales</taxon>
        <taxon>Methylacidiphilaceae</taxon>
        <taxon>Methylacidiphilum (ex Ratnadevi et al. 2023)</taxon>
    </lineage>
</organism>